<gene>
    <name evidence="2" type="ORF">HMPREF0860_2461</name>
    <name evidence="1" type="ORF">HMPREF1325_0615</name>
</gene>
<name>U2L225_TRESO</name>
<dbReference type="Gene3D" id="3.10.129.10">
    <property type="entry name" value="Hotdog Thioesterase"/>
    <property type="match status" value="1"/>
</dbReference>
<evidence type="ECO:0000313" key="3">
    <source>
        <dbReference type="Proteomes" id="UP000016412"/>
    </source>
</evidence>
<dbReference type="PATRIC" id="fig|1125725.3.peg.2106"/>
<comment type="caution">
    <text evidence="1">The sequence shown here is derived from an EMBL/GenBank/DDBJ whole genome shotgun (WGS) entry which is preliminary data.</text>
</comment>
<organism evidence="1 3">
    <name type="scientific">Treponema socranskii subsp. socranskii VPI DR56BR1116 = ATCC 35536</name>
    <dbReference type="NCBI Taxonomy" id="1125725"/>
    <lineage>
        <taxon>Bacteria</taxon>
        <taxon>Pseudomonadati</taxon>
        <taxon>Spirochaetota</taxon>
        <taxon>Spirochaetia</taxon>
        <taxon>Spirochaetales</taxon>
        <taxon>Treponemataceae</taxon>
        <taxon>Treponema</taxon>
    </lineage>
</organism>
<dbReference type="SUPFAM" id="SSF54637">
    <property type="entry name" value="Thioesterase/thiol ester dehydrase-isomerase"/>
    <property type="match status" value="1"/>
</dbReference>
<dbReference type="Pfam" id="PF22817">
    <property type="entry name" value="ApeP-like"/>
    <property type="match status" value="1"/>
</dbReference>
<reference evidence="3 4" key="1">
    <citation type="submission" date="2013-08" db="EMBL/GenBank/DDBJ databases">
        <authorList>
            <person name="Durkin A.S."/>
            <person name="Haft D.R."/>
            <person name="McCorrison J."/>
            <person name="Torralba M."/>
            <person name="Gillis M."/>
            <person name="Haft D.H."/>
            <person name="Methe B."/>
            <person name="Sutton G."/>
            <person name="Nelson K.E."/>
        </authorList>
    </citation>
    <scope>NUCLEOTIDE SEQUENCE [LARGE SCALE GENOMIC DNA]</scope>
    <source>
        <strain evidence="2 4">ATCC 35536</strain>
        <strain evidence="1 3">VPI DR56BR1116</strain>
    </source>
</reference>
<dbReference type="EMBL" id="AVQI01000013">
    <property type="protein sequence ID" value="ERK04792.1"/>
    <property type="molecule type" value="Genomic_DNA"/>
</dbReference>
<dbReference type="RefSeq" id="WP_021331136.1">
    <property type="nucleotide sequence ID" value="NZ_AUZJ01000054.1"/>
</dbReference>
<dbReference type="OrthoDB" id="9800188at2"/>
<evidence type="ECO:0008006" key="5">
    <source>
        <dbReference type="Google" id="ProtNLM"/>
    </source>
</evidence>
<dbReference type="Proteomes" id="UP000016646">
    <property type="component" value="Unassembled WGS sequence"/>
</dbReference>
<dbReference type="EMBL" id="AUZJ01000054">
    <property type="protein sequence ID" value="ERF59941.1"/>
    <property type="molecule type" value="Genomic_DNA"/>
</dbReference>
<dbReference type="Proteomes" id="UP000016412">
    <property type="component" value="Unassembled WGS sequence"/>
</dbReference>
<proteinExistence type="predicted"/>
<dbReference type="AlphaFoldDB" id="U2L225"/>
<dbReference type="STRING" id="1125725.HMPREF1325_0615"/>
<sequence>MESETIRENLPQRIERDALIDLLPHKGKMFLLSRVTQHDTEAHTITSEYDITPECIFYEAASDGVPTWAGFEFMAQGISALTGITNKTLGRYPRPGFILSVSKFKAAVPYLKSGTTIVMKIKEDYRAEMTYSYNCELFASASDGEPAVSSTITVMETEDIMNLFKDE</sequence>
<accession>U2L225</accession>
<evidence type="ECO:0000313" key="1">
    <source>
        <dbReference type="EMBL" id="ERF59941.1"/>
    </source>
</evidence>
<protein>
    <recommendedName>
        <fullName evidence="5">FabA-like domain protein</fullName>
    </recommendedName>
</protein>
<evidence type="ECO:0000313" key="2">
    <source>
        <dbReference type="EMBL" id="ERK04792.1"/>
    </source>
</evidence>
<evidence type="ECO:0000313" key="4">
    <source>
        <dbReference type="Proteomes" id="UP000016646"/>
    </source>
</evidence>
<dbReference type="InterPro" id="IPR029069">
    <property type="entry name" value="HotDog_dom_sf"/>
</dbReference>
<dbReference type="eggNOG" id="COG4706">
    <property type="taxonomic scope" value="Bacteria"/>
</dbReference>
<dbReference type="InterPro" id="IPR016776">
    <property type="entry name" value="ApeP-like_dehydratase"/>
</dbReference>
<keyword evidence="4" id="KW-1185">Reference proteome</keyword>